<dbReference type="Proteomes" id="UP000019489">
    <property type="component" value="Unassembled WGS sequence"/>
</dbReference>
<accession>W9G5S4</accession>
<feature type="region of interest" description="Disordered" evidence="11">
    <location>
        <begin position="1"/>
        <end position="38"/>
    </location>
</feature>
<dbReference type="UniPathway" id="UPA00326"/>
<evidence type="ECO:0000313" key="13">
    <source>
        <dbReference type="EMBL" id="EWT00662.1"/>
    </source>
</evidence>
<dbReference type="SUPFAM" id="SSF48168">
    <property type="entry name" value="R1 subunit of ribonucleotide reductase, N-terminal domain"/>
    <property type="match status" value="1"/>
</dbReference>
<protein>
    <recommendedName>
        <fullName evidence="2 10">Ribonucleoside-diphosphate reductase</fullName>
        <ecNumber evidence="2 10">1.17.4.1</ecNumber>
    </recommendedName>
</protein>
<dbReference type="Gene3D" id="3.20.70.20">
    <property type="match status" value="1"/>
</dbReference>
<name>W9G5S4_9MICO</name>
<comment type="catalytic activity">
    <reaction evidence="8 10">
        <text>a 2'-deoxyribonucleoside 5'-diphosphate + [thioredoxin]-disulfide + H2O = a ribonucleoside 5'-diphosphate + [thioredoxin]-dithiol</text>
        <dbReference type="Rhea" id="RHEA:23252"/>
        <dbReference type="Rhea" id="RHEA-COMP:10698"/>
        <dbReference type="Rhea" id="RHEA-COMP:10700"/>
        <dbReference type="ChEBI" id="CHEBI:15377"/>
        <dbReference type="ChEBI" id="CHEBI:29950"/>
        <dbReference type="ChEBI" id="CHEBI:50058"/>
        <dbReference type="ChEBI" id="CHEBI:57930"/>
        <dbReference type="ChEBI" id="CHEBI:73316"/>
        <dbReference type="EC" id="1.17.4.1"/>
    </reaction>
</comment>
<feature type="region of interest" description="Disordered" evidence="11">
    <location>
        <begin position="834"/>
        <end position="854"/>
    </location>
</feature>
<evidence type="ECO:0000259" key="12">
    <source>
        <dbReference type="PROSITE" id="PS51161"/>
    </source>
</evidence>
<dbReference type="InterPro" id="IPR039718">
    <property type="entry name" value="Rrm1"/>
</dbReference>
<keyword evidence="3" id="KW-0021">Allosteric enzyme</keyword>
<dbReference type="PATRIC" id="fig|1386089.3.peg.3107"/>
<evidence type="ECO:0000256" key="1">
    <source>
        <dbReference type="ARBA" id="ARBA00010406"/>
    </source>
</evidence>
<reference evidence="13 14" key="1">
    <citation type="submission" date="2013-08" db="EMBL/GenBank/DDBJ databases">
        <title>Intrasporangium oryzae NRRL B-24470.</title>
        <authorList>
            <person name="Liu H."/>
            <person name="Wang G."/>
        </authorList>
    </citation>
    <scope>NUCLEOTIDE SEQUENCE [LARGE SCALE GENOMIC DNA]</scope>
    <source>
        <strain evidence="13 14">NRRL B-24470</strain>
    </source>
</reference>
<dbReference type="InterPro" id="IPR005144">
    <property type="entry name" value="ATP-cone_dom"/>
</dbReference>
<organism evidence="13 14">
    <name type="scientific">Intrasporangium oryzae NRRL B-24470</name>
    <dbReference type="NCBI Taxonomy" id="1386089"/>
    <lineage>
        <taxon>Bacteria</taxon>
        <taxon>Bacillati</taxon>
        <taxon>Actinomycetota</taxon>
        <taxon>Actinomycetes</taxon>
        <taxon>Micrococcales</taxon>
        <taxon>Intrasporangiaceae</taxon>
        <taxon>Intrasporangium</taxon>
    </lineage>
</organism>
<evidence type="ECO:0000256" key="8">
    <source>
        <dbReference type="ARBA" id="ARBA00047754"/>
    </source>
</evidence>
<gene>
    <name evidence="13" type="ORF">N865_14140</name>
</gene>
<keyword evidence="5 9" id="KW-0067">ATP-binding</keyword>
<dbReference type="GO" id="GO:0004748">
    <property type="term" value="F:ribonucleoside-diphosphate reductase activity, thioredoxin disulfide as acceptor"/>
    <property type="evidence" value="ECO:0007669"/>
    <property type="project" value="UniProtKB-EC"/>
</dbReference>
<dbReference type="AlphaFoldDB" id="W9G5S4"/>
<keyword evidence="14" id="KW-1185">Reference proteome</keyword>
<evidence type="ECO:0000256" key="3">
    <source>
        <dbReference type="ARBA" id="ARBA00022533"/>
    </source>
</evidence>
<keyword evidence="7 10" id="KW-0215">Deoxyribonucleotide synthesis</keyword>
<evidence type="ECO:0000256" key="6">
    <source>
        <dbReference type="ARBA" id="ARBA00023002"/>
    </source>
</evidence>
<evidence type="ECO:0000256" key="5">
    <source>
        <dbReference type="ARBA" id="ARBA00022840"/>
    </source>
</evidence>
<dbReference type="eggNOG" id="COG0209">
    <property type="taxonomic scope" value="Bacteria"/>
</dbReference>
<proteinExistence type="inferred from homology"/>
<dbReference type="InterPro" id="IPR013346">
    <property type="entry name" value="NrdE_NrdA_C"/>
</dbReference>
<dbReference type="Pfam" id="PF03477">
    <property type="entry name" value="ATP-cone"/>
    <property type="match status" value="1"/>
</dbReference>
<comment type="similarity">
    <text evidence="1 10">Belongs to the ribonucleoside diphosphate reductase large chain family.</text>
</comment>
<dbReference type="PANTHER" id="PTHR11573:SF6">
    <property type="entry name" value="RIBONUCLEOSIDE-DIPHOSPHATE REDUCTASE LARGE SUBUNIT"/>
    <property type="match status" value="1"/>
</dbReference>
<evidence type="ECO:0000256" key="10">
    <source>
        <dbReference type="RuleBase" id="RU003410"/>
    </source>
</evidence>
<dbReference type="EC" id="1.17.4.1" evidence="2 10"/>
<evidence type="ECO:0000256" key="7">
    <source>
        <dbReference type="ARBA" id="ARBA00023116"/>
    </source>
</evidence>
<evidence type="ECO:0000313" key="14">
    <source>
        <dbReference type="Proteomes" id="UP000019489"/>
    </source>
</evidence>
<dbReference type="Pfam" id="PF00317">
    <property type="entry name" value="Ribonuc_red_lgN"/>
    <property type="match status" value="1"/>
</dbReference>
<dbReference type="GO" id="GO:0005524">
    <property type="term" value="F:ATP binding"/>
    <property type="evidence" value="ECO:0007669"/>
    <property type="project" value="UniProtKB-UniRule"/>
</dbReference>
<comment type="caution">
    <text evidence="13">The sequence shown here is derived from an EMBL/GenBank/DDBJ whole genome shotgun (WGS) entry which is preliminary data.</text>
</comment>
<dbReference type="CDD" id="cd01679">
    <property type="entry name" value="RNR_I"/>
    <property type="match status" value="1"/>
</dbReference>
<dbReference type="InterPro" id="IPR000788">
    <property type="entry name" value="RNR_lg_C"/>
</dbReference>
<dbReference type="PROSITE" id="PS00089">
    <property type="entry name" value="RIBORED_LARGE"/>
    <property type="match status" value="1"/>
</dbReference>
<evidence type="ECO:0000256" key="4">
    <source>
        <dbReference type="ARBA" id="ARBA00022741"/>
    </source>
</evidence>
<dbReference type="PROSITE" id="PS51161">
    <property type="entry name" value="ATP_CONE"/>
    <property type="match status" value="1"/>
</dbReference>
<dbReference type="NCBIfam" id="NF005101">
    <property type="entry name" value="PRK06539.1"/>
    <property type="match status" value="1"/>
</dbReference>
<evidence type="ECO:0000256" key="11">
    <source>
        <dbReference type="SAM" id="MobiDB-lite"/>
    </source>
</evidence>
<dbReference type="NCBIfam" id="TIGR02506">
    <property type="entry name" value="NrdE_NrdA"/>
    <property type="match status" value="1"/>
</dbReference>
<sequence length="870" mass="96137">MNTPLQDPTHHETAGPSRPVPTPGTHVRVTKRDGTREPFDADRINRAVERATEGLDNAVGLTVQIASELAITLFDGITTEELDQAAIQVAVQNVKDDPDFDRVAARLLRTTMYKRVLGGYESGLELTLLHRARFPGHVRYAVEHGLLDARLGSAFDLERLADELDPEHDELLTYIGVVTMRNRYLLAGPDGTDVEVPQYFWMRVAMGLSLNEEDATGAAIRFYRAMSRLEYLPAGSTLVNAGTPQPQLSNCFVLQMEDDIEHIAKSVRDVMWITKGTGGIGLSVTKLRAEGSPIRSNNTTSTGPIPFMHTIDSTLRAVSRGGKKFGALCFYMENWHLDFPQFLDLRQQAGDPYRRTRTANTAVWISDEFMRRVERDETWYLFDPLETPDLVELTGAAFSRRYADYVDLAEQGRLRAFRTVRAREQFTAILVALQTASHPWLTWKDTVNLRALNDNTGTIHLSNLCTEITLPQDRDNSAVCNLASVNLARHLRTDLTTGLPQGSDGPTGLEAAVDWERLEATVRTAVRQLDNLIDITLSSVPESERSNEANRAVGLGMMGLTDVIERLGLIYGSDASLELVDRVTEFISFHAIDASADLARTRGSYPRFAGSGWSRGRVPLDTLADLEADRGVPVDVDRSARLDWDVLRNKVAGGMRNATLMAVAPTASIGLVAGTTPGLDPQFSQLFSRTTSSGKFLEVNRNLVAALKQRGLWELTREDLLRSQGDVQGIDAIPAELREVYRTSFQLSPYAFLHVAARAQKWVDQAISRTMYLETRDLGEMARIYGAAWRMGVKTTYYLHVKPRHTAEQSTVRVNKAATTGRATGGFGFARPAAPGAVSATSPDETERASIGGLVCPTDPQERLECDACQ</sequence>
<dbReference type="PRINTS" id="PR01183">
    <property type="entry name" value="RIBORDTASEM1"/>
</dbReference>
<dbReference type="STRING" id="1386089.N865_14140"/>
<dbReference type="Pfam" id="PF02867">
    <property type="entry name" value="Ribonuc_red_lgC"/>
    <property type="match status" value="1"/>
</dbReference>
<keyword evidence="4 9" id="KW-0547">Nucleotide-binding</keyword>
<dbReference type="GO" id="GO:0009263">
    <property type="term" value="P:deoxyribonucleotide biosynthetic process"/>
    <property type="evidence" value="ECO:0007669"/>
    <property type="project" value="UniProtKB-KW"/>
</dbReference>
<dbReference type="GO" id="GO:0005971">
    <property type="term" value="C:ribonucleoside-diphosphate reductase complex"/>
    <property type="evidence" value="ECO:0007669"/>
    <property type="project" value="TreeGrafter"/>
</dbReference>
<evidence type="ECO:0000256" key="2">
    <source>
        <dbReference type="ARBA" id="ARBA00012274"/>
    </source>
</evidence>
<dbReference type="InterPro" id="IPR008926">
    <property type="entry name" value="RNR_R1-su_N"/>
</dbReference>
<keyword evidence="6 10" id="KW-0560">Oxidoreductase</keyword>
<dbReference type="PANTHER" id="PTHR11573">
    <property type="entry name" value="RIBONUCLEOSIDE-DIPHOSPHATE REDUCTASE LARGE CHAIN"/>
    <property type="match status" value="1"/>
</dbReference>
<comment type="function">
    <text evidence="10">Provides the precursors necessary for DNA synthesis. Catalyzes the biosynthesis of deoxyribonucleotides from the corresponding ribonucleotides.</text>
</comment>
<dbReference type="InterPro" id="IPR013509">
    <property type="entry name" value="RNR_lsu_N"/>
</dbReference>
<feature type="domain" description="ATP-cone" evidence="12">
    <location>
        <begin position="27"/>
        <end position="118"/>
    </location>
</feature>
<dbReference type="SUPFAM" id="SSF51998">
    <property type="entry name" value="PFL-like glycyl radical enzymes"/>
    <property type="match status" value="1"/>
</dbReference>
<dbReference type="EMBL" id="AWSA01000037">
    <property type="protein sequence ID" value="EWT00662.1"/>
    <property type="molecule type" value="Genomic_DNA"/>
</dbReference>
<evidence type="ECO:0000256" key="9">
    <source>
        <dbReference type="PROSITE-ProRule" id="PRU00492"/>
    </source>
</evidence>